<evidence type="ECO:0000256" key="5">
    <source>
        <dbReference type="SAM" id="MobiDB-lite"/>
    </source>
</evidence>
<keyword evidence="9" id="KW-1185">Reference proteome</keyword>
<dbReference type="PANTHER" id="PTHR28629">
    <property type="entry name" value="TRIOKINASE/FMN CYCLASE"/>
    <property type="match status" value="1"/>
</dbReference>
<dbReference type="Gene3D" id="3.30.1180.20">
    <property type="entry name" value="Dihydroxyacetone kinase, domain 2"/>
    <property type="match status" value="1"/>
</dbReference>
<evidence type="ECO:0000259" key="7">
    <source>
        <dbReference type="PROSITE" id="PS51481"/>
    </source>
</evidence>
<dbReference type="SUPFAM" id="SSF82549">
    <property type="entry name" value="DAK1/DegV-like"/>
    <property type="match status" value="1"/>
</dbReference>
<dbReference type="InterPro" id="IPR036117">
    <property type="entry name" value="DhaL_dom_sf"/>
</dbReference>
<evidence type="ECO:0000259" key="6">
    <source>
        <dbReference type="PROSITE" id="PS51480"/>
    </source>
</evidence>
<comment type="caution">
    <text evidence="8">The sequence shown here is derived from an EMBL/GenBank/DDBJ whole genome shotgun (WGS) entry which is preliminary data.</text>
</comment>
<dbReference type="RefSeq" id="WP_220301106.1">
    <property type="nucleotide sequence ID" value="NZ_JAEUAW010000008.1"/>
</dbReference>
<feature type="region of interest" description="Disordered" evidence="5">
    <location>
        <begin position="336"/>
        <end position="366"/>
    </location>
</feature>
<feature type="compositionally biased region" description="Low complexity" evidence="5">
    <location>
        <begin position="347"/>
        <end position="366"/>
    </location>
</feature>
<dbReference type="GO" id="GO:0016301">
    <property type="term" value="F:kinase activity"/>
    <property type="evidence" value="ECO:0007669"/>
    <property type="project" value="UniProtKB-KW"/>
</dbReference>
<feature type="domain" description="DhaK" evidence="7">
    <location>
        <begin position="7"/>
        <end position="326"/>
    </location>
</feature>
<dbReference type="InterPro" id="IPR004007">
    <property type="entry name" value="DhaL_dom"/>
</dbReference>
<dbReference type="InterPro" id="IPR050861">
    <property type="entry name" value="Dihydroxyacetone_Kinase"/>
</dbReference>
<evidence type="ECO:0000313" key="9">
    <source>
        <dbReference type="Proteomes" id="UP001196843"/>
    </source>
</evidence>
<accession>A0ABS7HPQ0</accession>
<dbReference type="NCBIfam" id="NF011049">
    <property type="entry name" value="PRK14479.1"/>
    <property type="match status" value="1"/>
</dbReference>
<name>A0ABS7HPQ0_9MICO</name>
<gene>
    <name evidence="8" type="ORF">JNB62_11940</name>
</gene>
<dbReference type="InterPro" id="IPR004006">
    <property type="entry name" value="DhaK_dom"/>
</dbReference>
<evidence type="ECO:0000256" key="3">
    <source>
        <dbReference type="ARBA" id="ARBA00022777"/>
    </source>
</evidence>
<evidence type="ECO:0000256" key="2">
    <source>
        <dbReference type="ARBA" id="ARBA00022741"/>
    </source>
</evidence>
<dbReference type="PANTHER" id="PTHR28629:SF4">
    <property type="entry name" value="TRIOKINASE_FMN CYCLASE"/>
    <property type="match status" value="1"/>
</dbReference>
<feature type="domain" description="DhaL" evidence="6">
    <location>
        <begin position="373"/>
        <end position="574"/>
    </location>
</feature>
<dbReference type="Proteomes" id="UP001196843">
    <property type="component" value="Unassembled WGS sequence"/>
</dbReference>
<reference evidence="8 9" key="1">
    <citation type="journal article" date="2021" name="MBio">
        <title>Poor Competitiveness of Bradyrhizobium in Pigeon Pea Root Colonization in Indian Soils.</title>
        <authorList>
            <person name="Chalasani D."/>
            <person name="Basu A."/>
            <person name="Pullabhotla S.V.S.R.N."/>
            <person name="Jorrin B."/>
            <person name="Neal A.L."/>
            <person name="Poole P.S."/>
            <person name="Podile A.R."/>
            <person name="Tkacz A."/>
        </authorList>
    </citation>
    <scope>NUCLEOTIDE SEQUENCE [LARGE SCALE GENOMIC DNA]</scope>
    <source>
        <strain evidence="8 9">HU14</strain>
    </source>
</reference>
<organism evidence="8 9">
    <name type="scientific">Microbacterium jejuense</name>
    <dbReference type="NCBI Taxonomy" id="1263637"/>
    <lineage>
        <taxon>Bacteria</taxon>
        <taxon>Bacillati</taxon>
        <taxon>Actinomycetota</taxon>
        <taxon>Actinomycetes</taxon>
        <taxon>Micrococcales</taxon>
        <taxon>Microbacteriaceae</taxon>
        <taxon>Microbacterium</taxon>
    </lineage>
</organism>
<dbReference type="SMART" id="SM01120">
    <property type="entry name" value="Dak2"/>
    <property type="match status" value="1"/>
</dbReference>
<keyword evidence="1" id="KW-0808">Transferase</keyword>
<feature type="region of interest" description="Disordered" evidence="5">
    <location>
        <begin position="530"/>
        <end position="562"/>
    </location>
</feature>
<sequence>MTRIHGDPDAFVADALRGFARAHEGEVSLVDGGVVRAHPLESGKVAVLIGGGSGHYPAFAGYVGTGMAAGAVCGNVFTSPSTAQALRVAHAADAGGGVLFTYGRYAGDVIHFGEAERRLRDEGIDARTVLITDDVASAAVDDAGERRGIAGIVCVFHIAGAAAERGDPIDEVERLAALANSRTRSHGVAFAGCTLPGADHALFEVPQGHMSIGLGIHGEPGVRDVPLQSAPELAVTLAEPLLRERPAGAHRAAVIVNGLGAVKYEELFVLFGFVLEHLEAQGIEIVEPLCGEFVTSLDMAGVSLTVLWLDEELEELWRAPAFSPALRKGASAVLPGEGRSAADDRAALPTAEAPAEAASTAPPATPASLRAAAVARRLLVSTRDVIATHAERLGELDAIAGDGDHGIGMLRGVTAAVEAAESTDPATGVRELLQRAGDAWSERAGGTSGALWGAAVAQIGASLGSPDAISAADVARSVTAARTRVAELGGAQPGDKTMLDAIVPFDVTLSAQVRAGRGLPSALRAAAEAARAGADATAPMTPRRGRARPLAERSAGHPDPGAVSFSLMVAEIARCADTSREGR</sequence>
<keyword evidence="4" id="KW-0067">ATP-binding</keyword>
<dbReference type="Pfam" id="PF02733">
    <property type="entry name" value="Dak1"/>
    <property type="match status" value="1"/>
</dbReference>
<dbReference type="PROSITE" id="PS51480">
    <property type="entry name" value="DHAL"/>
    <property type="match status" value="1"/>
</dbReference>
<keyword evidence="2" id="KW-0547">Nucleotide-binding</keyword>
<protein>
    <submittedName>
        <fullName evidence="8">Dihydroxyacetone kinase family protein</fullName>
    </submittedName>
</protein>
<evidence type="ECO:0000256" key="1">
    <source>
        <dbReference type="ARBA" id="ARBA00022679"/>
    </source>
</evidence>
<dbReference type="Gene3D" id="3.40.50.10440">
    <property type="entry name" value="Dihydroxyacetone kinase, domain 1"/>
    <property type="match status" value="1"/>
</dbReference>
<evidence type="ECO:0000256" key="4">
    <source>
        <dbReference type="ARBA" id="ARBA00022840"/>
    </source>
</evidence>
<dbReference type="Pfam" id="PF02734">
    <property type="entry name" value="Dak2"/>
    <property type="match status" value="1"/>
</dbReference>
<dbReference type="PROSITE" id="PS51481">
    <property type="entry name" value="DHAK"/>
    <property type="match status" value="1"/>
</dbReference>
<dbReference type="SUPFAM" id="SSF101473">
    <property type="entry name" value="DhaL-like"/>
    <property type="match status" value="1"/>
</dbReference>
<evidence type="ECO:0000313" key="8">
    <source>
        <dbReference type="EMBL" id="MBW9094395.1"/>
    </source>
</evidence>
<dbReference type="Gene3D" id="1.25.40.340">
    <property type="match status" value="1"/>
</dbReference>
<proteinExistence type="predicted"/>
<keyword evidence="3 8" id="KW-0418">Kinase</keyword>
<dbReference type="EMBL" id="JAEUAW010000008">
    <property type="protein sequence ID" value="MBW9094395.1"/>
    <property type="molecule type" value="Genomic_DNA"/>
</dbReference>